<evidence type="ECO:0000313" key="1">
    <source>
        <dbReference type="EMBL" id="AKN39864.1"/>
    </source>
</evidence>
<protein>
    <submittedName>
        <fullName evidence="1">Uncharacterized protein</fullName>
    </submittedName>
</protein>
<accession>A0A0H4A0Z1</accession>
<sequence length="37" mass="4341">MAFSNTKMPQSLLDQLLHVFEQKHIQICNRVIFLVVV</sequence>
<dbReference type="AlphaFoldDB" id="A0A0H4A0Z1"/>
<proteinExistence type="predicted"/>
<dbReference type="EMBL" id="KP795670">
    <property type="protein sequence ID" value="AKN39864.1"/>
    <property type="molecule type" value="Genomic_DNA"/>
</dbReference>
<name>A0A0H4A0Z1_9VIBR</name>
<reference evidence="1" key="1">
    <citation type="journal article" date="2015" name="MBio">
        <title>Eco-Evolutionary Dynamics of Episomes among Ecologically Cohesive Bacterial Populations.</title>
        <authorList>
            <person name="Xue H."/>
            <person name="Cordero O.X."/>
            <person name="Camas F.M."/>
            <person name="Trimble W."/>
            <person name="Meyer F."/>
            <person name="Guglielmini J."/>
            <person name="Rocha E.P."/>
            <person name="Polz M.F."/>
        </authorList>
    </citation>
    <scope>NUCLEOTIDE SEQUENCE</scope>
    <source>
        <strain evidence="1">FF_59</strain>
    </source>
</reference>
<organism evidence="1">
    <name type="scientific">Vibrio tasmaniensis</name>
    <dbReference type="NCBI Taxonomy" id="212663"/>
    <lineage>
        <taxon>Bacteria</taxon>
        <taxon>Pseudomonadati</taxon>
        <taxon>Pseudomonadota</taxon>
        <taxon>Gammaproteobacteria</taxon>
        <taxon>Vibrionales</taxon>
        <taxon>Vibrionaceae</taxon>
        <taxon>Vibrio</taxon>
    </lineage>
</organism>